<keyword evidence="10" id="KW-1015">Disulfide bond</keyword>
<evidence type="ECO:0000256" key="3">
    <source>
        <dbReference type="ARBA" id="ARBA00007532"/>
    </source>
</evidence>
<proteinExistence type="inferred from homology"/>
<keyword evidence="16" id="KW-1185">Reference proteome</keyword>
<dbReference type="PANTHER" id="PTHR42737:SF8">
    <property type="entry name" value="THIOREDOXIN-DISULFIDE REDUCTASE"/>
    <property type="match status" value="1"/>
</dbReference>
<comment type="similarity">
    <text evidence="3">Belongs to the class-I pyridine nucleotide-disulfide oxidoreductase family.</text>
</comment>
<dbReference type="InterPro" id="IPR036188">
    <property type="entry name" value="FAD/NAD-bd_sf"/>
</dbReference>
<evidence type="ECO:0000259" key="13">
    <source>
        <dbReference type="Pfam" id="PF02852"/>
    </source>
</evidence>
<keyword evidence="9" id="KW-0560">Oxidoreductase</keyword>
<evidence type="ECO:0000256" key="10">
    <source>
        <dbReference type="ARBA" id="ARBA00023157"/>
    </source>
</evidence>
<dbReference type="GO" id="GO:0030170">
    <property type="term" value="F:pyridoxal phosphate binding"/>
    <property type="evidence" value="ECO:0007669"/>
    <property type="project" value="InterPro"/>
</dbReference>
<dbReference type="Gene3D" id="3.30.390.30">
    <property type="match status" value="1"/>
</dbReference>
<dbReference type="EMBL" id="CAJNJA010067697">
    <property type="protein sequence ID" value="CAE7892726.1"/>
    <property type="molecule type" value="Genomic_DNA"/>
</dbReference>
<dbReference type="InterPro" id="IPR000277">
    <property type="entry name" value="Cys/Met-Metab_PyrdxlP-dep_enz"/>
</dbReference>
<evidence type="ECO:0000313" key="16">
    <source>
        <dbReference type="Proteomes" id="UP000601435"/>
    </source>
</evidence>
<comment type="cofactor">
    <cofactor evidence="1">
        <name>pyridoxal 5'-phosphate</name>
        <dbReference type="ChEBI" id="CHEBI:597326"/>
    </cofactor>
</comment>
<dbReference type="Gene3D" id="3.50.50.60">
    <property type="entry name" value="FAD/NAD(P)-binding domain"/>
    <property type="match status" value="2"/>
</dbReference>
<organism evidence="15 16">
    <name type="scientific">Symbiodinium necroappetens</name>
    <dbReference type="NCBI Taxonomy" id="1628268"/>
    <lineage>
        <taxon>Eukaryota</taxon>
        <taxon>Sar</taxon>
        <taxon>Alveolata</taxon>
        <taxon>Dinophyceae</taxon>
        <taxon>Suessiales</taxon>
        <taxon>Symbiodiniaceae</taxon>
        <taxon>Symbiodinium</taxon>
    </lineage>
</organism>
<dbReference type="InterPro" id="IPR015421">
    <property type="entry name" value="PyrdxlP-dep_Trfase_major"/>
</dbReference>
<evidence type="ECO:0000259" key="14">
    <source>
        <dbReference type="Pfam" id="PF07992"/>
    </source>
</evidence>
<evidence type="ECO:0000256" key="2">
    <source>
        <dbReference type="ARBA" id="ARBA00001974"/>
    </source>
</evidence>
<keyword evidence="6" id="KW-0274">FAD</keyword>
<dbReference type="GO" id="GO:0045454">
    <property type="term" value="P:cell redox homeostasis"/>
    <property type="evidence" value="ECO:0007669"/>
    <property type="project" value="InterPro"/>
</dbReference>
<feature type="domain" description="FAD/NAD(P)-binding" evidence="14">
    <location>
        <begin position="319"/>
        <end position="456"/>
    </location>
</feature>
<feature type="domain" description="Pyridine nucleotide-disulphide oxidoreductase dimerisation" evidence="13">
    <location>
        <begin position="476"/>
        <end position="589"/>
    </location>
</feature>
<evidence type="ECO:0000313" key="15">
    <source>
        <dbReference type="EMBL" id="CAE7892726.1"/>
    </source>
</evidence>
<dbReference type="GO" id="GO:0006749">
    <property type="term" value="P:glutathione metabolic process"/>
    <property type="evidence" value="ECO:0007669"/>
    <property type="project" value="TreeGrafter"/>
</dbReference>
<comment type="caution">
    <text evidence="15">The sequence shown here is derived from an EMBL/GenBank/DDBJ whole genome shotgun (WGS) entry which is preliminary data.</text>
</comment>
<dbReference type="Gene3D" id="3.40.640.10">
    <property type="entry name" value="Type I PLP-dependent aspartate aminotransferase-like (Major domain)"/>
    <property type="match status" value="1"/>
</dbReference>
<dbReference type="Pfam" id="PF01053">
    <property type="entry name" value="Cys_Met_Meta_PP"/>
    <property type="match status" value="1"/>
</dbReference>
<dbReference type="GO" id="GO:0005739">
    <property type="term" value="C:mitochondrion"/>
    <property type="evidence" value="ECO:0007669"/>
    <property type="project" value="TreeGrafter"/>
</dbReference>
<dbReference type="SUPFAM" id="SSF53383">
    <property type="entry name" value="PLP-dependent transferases"/>
    <property type="match status" value="1"/>
</dbReference>
<protein>
    <recommendedName>
        <fullName evidence="4">thioredoxin-disulfide reductase (NADPH)</fullName>
        <ecNumber evidence="4">1.8.1.9</ecNumber>
    </recommendedName>
</protein>
<dbReference type="Pfam" id="PF02852">
    <property type="entry name" value="Pyr_redox_dim"/>
    <property type="match status" value="1"/>
</dbReference>
<dbReference type="InterPro" id="IPR015424">
    <property type="entry name" value="PyrdxlP-dep_Trfase"/>
</dbReference>
<dbReference type="Proteomes" id="UP000601435">
    <property type="component" value="Unassembled WGS sequence"/>
</dbReference>
<evidence type="ECO:0000256" key="5">
    <source>
        <dbReference type="ARBA" id="ARBA00022630"/>
    </source>
</evidence>
<dbReference type="PANTHER" id="PTHR42737">
    <property type="entry name" value="GLUTATHIONE REDUCTASE"/>
    <property type="match status" value="1"/>
</dbReference>
<dbReference type="GO" id="GO:0034599">
    <property type="term" value="P:cellular response to oxidative stress"/>
    <property type="evidence" value="ECO:0007669"/>
    <property type="project" value="TreeGrafter"/>
</dbReference>
<dbReference type="GO" id="GO:0004791">
    <property type="term" value="F:thioredoxin-disulfide reductase (NADPH) activity"/>
    <property type="evidence" value="ECO:0007669"/>
    <property type="project" value="UniProtKB-EC"/>
</dbReference>
<dbReference type="InterPro" id="IPR004099">
    <property type="entry name" value="Pyr_nucl-diS_OxRdtase_dimer"/>
</dbReference>
<reference evidence="15" key="1">
    <citation type="submission" date="2021-02" db="EMBL/GenBank/DDBJ databases">
        <authorList>
            <person name="Dougan E. K."/>
            <person name="Rhodes N."/>
            <person name="Thang M."/>
            <person name="Chan C."/>
        </authorList>
    </citation>
    <scope>NUCLEOTIDE SEQUENCE</scope>
</reference>
<evidence type="ECO:0000256" key="12">
    <source>
        <dbReference type="SAM" id="MobiDB-lite"/>
    </source>
</evidence>
<evidence type="ECO:0000256" key="6">
    <source>
        <dbReference type="ARBA" id="ARBA00022827"/>
    </source>
</evidence>
<evidence type="ECO:0000256" key="9">
    <source>
        <dbReference type="ARBA" id="ARBA00023002"/>
    </source>
</evidence>
<sequence length="605" mass="65474">MRITDLRALAKLAHQKGVLLSVDSTMMPPVICQPLLLGVDIVVHSATKFFSGHADCTGGLVCVRDPELAHRVAFLQNAEGTALAPFECFLFLRGIKTMWLRVSRAQENAQEIAKFLSRHSKVTGVFFPGPGGCDNRALRIHQSQSSGPGCVISFTTGSVGFSRRLLDASRLFKTTVSFGSVNSLGEMPCTMSHASIPAEQQTLPQDLVRLSVGIEDVRDLLLDLQRALETASGQREQPSNDQYDSRFDDLPVVPRLPGGTAEETDGHDDASGLQRGDSLVGFLAAQAQQKRPGLALLGVAAVSALTLGALAAARSQRRCAGFIAGFGFDVTVMVRSILLRGFDQDIANMIGQYMQKHGVNFAREMVPSKFEKTADGKVKVFVKDAEYGVFDTVLVAIGRAGCASQLNVEAAGLSYNPKTGKVVVDDNDQTSVPNIFAIGDVCEGKPELTPVAIQAGRMLTRRLFAGSTKKMDYTDIATTVFTPIEYGCVGYSEDEAREKISKERIKVYHCTAQPLEWNLNSERKDDMGYMKLIVDKEEKEKVVGVHILGPNAGEIIQGLSVAIRCGVTKEHFDDCVGIHPTFAESYTTMTEEKTEGSALPTKGGC</sequence>
<comment type="cofactor">
    <cofactor evidence="2">
        <name>FAD</name>
        <dbReference type="ChEBI" id="CHEBI:57692"/>
    </cofactor>
</comment>
<keyword evidence="8" id="KW-0712">Selenocysteine</keyword>
<dbReference type="InterPro" id="IPR015422">
    <property type="entry name" value="PyrdxlP-dep_Trfase_small"/>
</dbReference>
<dbReference type="EC" id="1.8.1.9" evidence="4"/>
<name>A0A813B820_9DINO</name>
<gene>
    <name evidence="15" type="primary">TXNRD3</name>
    <name evidence="15" type="ORF">SNEC2469_LOCUS29739</name>
</gene>
<dbReference type="GO" id="GO:0019346">
    <property type="term" value="P:transsulfuration"/>
    <property type="evidence" value="ECO:0007669"/>
    <property type="project" value="InterPro"/>
</dbReference>
<dbReference type="PRINTS" id="PR00368">
    <property type="entry name" value="FADPNR"/>
</dbReference>
<dbReference type="GO" id="GO:0005829">
    <property type="term" value="C:cytosol"/>
    <property type="evidence" value="ECO:0007669"/>
    <property type="project" value="TreeGrafter"/>
</dbReference>
<dbReference type="InterPro" id="IPR023753">
    <property type="entry name" value="FAD/NAD-binding_dom"/>
</dbReference>
<evidence type="ECO:0000256" key="1">
    <source>
        <dbReference type="ARBA" id="ARBA00001933"/>
    </source>
</evidence>
<keyword evidence="11" id="KW-0676">Redox-active center</keyword>
<dbReference type="SUPFAM" id="SSF51905">
    <property type="entry name" value="FAD/NAD(P)-binding domain"/>
    <property type="match status" value="1"/>
</dbReference>
<dbReference type="GO" id="GO:0050660">
    <property type="term" value="F:flavin adenine dinucleotide binding"/>
    <property type="evidence" value="ECO:0007669"/>
    <property type="project" value="InterPro"/>
</dbReference>
<keyword evidence="7" id="KW-0663">Pyridoxal phosphate</keyword>
<dbReference type="SUPFAM" id="SSF55424">
    <property type="entry name" value="FAD/NAD-linked reductases, dimerisation (C-terminal) domain"/>
    <property type="match status" value="1"/>
</dbReference>
<feature type="compositionally biased region" description="Polar residues" evidence="12">
    <location>
        <begin position="231"/>
        <end position="242"/>
    </location>
</feature>
<dbReference type="PRINTS" id="PR00411">
    <property type="entry name" value="PNDRDTASEI"/>
</dbReference>
<accession>A0A813B820</accession>
<dbReference type="InterPro" id="IPR046952">
    <property type="entry name" value="GSHR/TRXR-like"/>
</dbReference>
<dbReference type="GO" id="GO:0004362">
    <property type="term" value="F:glutathione-disulfide reductase (NADPH) activity"/>
    <property type="evidence" value="ECO:0007669"/>
    <property type="project" value="TreeGrafter"/>
</dbReference>
<evidence type="ECO:0000256" key="8">
    <source>
        <dbReference type="ARBA" id="ARBA00022933"/>
    </source>
</evidence>
<dbReference type="Pfam" id="PF07992">
    <property type="entry name" value="Pyr_redox_2"/>
    <property type="match status" value="1"/>
</dbReference>
<evidence type="ECO:0000256" key="4">
    <source>
        <dbReference type="ARBA" id="ARBA00012610"/>
    </source>
</evidence>
<dbReference type="AlphaFoldDB" id="A0A813B820"/>
<dbReference type="OrthoDB" id="3512640at2759"/>
<dbReference type="Gene3D" id="3.90.1150.10">
    <property type="entry name" value="Aspartate Aminotransferase, domain 1"/>
    <property type="match status" value="1"/>
</dbReference>
<keyword evidence="5" id="KW-0285">Flavoprotein</keyword>
<evidence type="ECO:0000256" key="7">
    <source>
        <dbReference type="ARBA" id="ARBA00022898"/>
    </source>
</evidence>
<feature type="region of interest" description="Disordered" evidence="12">
    <location>
        <begin position="230"/>
        <end position="249"/>
    </location>
</feature>
<dbReference type="InterPro" id="IPR016156">
    <property type="entry name" value="FAD/NAD-linked_Rdtase_dimer_sf"/>
</dbReference>
<evidence type="ECO:0000256" key="11">
    <source>
        <dbReference type="ARBA" id="ARBA00023284"/>
    </source>
</evidence>